<dbReference type="RefSeq" id="WP_210431360.1">
    <property type="nucleotide sequence ID" value="NZ_BKCL01000002.1"/>
</dbReference>
<dbReference type="EMBL" id="BKCL01000002">
    <property type="protein sequence ID" value="GEQ97370.1"/>
    <property type="molecule type" value="Genomic_DNA"/>
</dbReference>
<evidence type="ECO:0000259" key="1">
    <source>
        <dbReference type="Pfam" id="PF09836"/>
    </source>
</evidence>
<gene>
    <name evidence="2" type="ORF">JCM17844_10070</name>
</gene>
<dbReference type="Pfam" id="PF09836">
    <property type="entry name" value="DUF2063"/>
    <property type="match status" value="1"/>
</dbReference>
<dbReference type="Proteomes" id="UP000322084">
    <property type="component" value="Unassembled WGS sequence"/>
</dbReference>
<protein>
    <submittedName>
        <fullName evidence="2">DUF2063 domain-containing protein</fullName>
    </submittedName>
</protein>
<dbReference type="AlphaFoldDB" id="A0A5A7MN17"/>
<evidence type="ECO:0000313" key="3">
    <source>
        <dbReference type="Proteomes" id="UP000322084"/>
    </source>
</evidence>
<dbReference type="InterPro" id="IPR044922">
    <property type="entry name" value="DUF2063_N_sf"/>
</dbReference>
<reference evidence="2 3" key="1">
    <citation type="submission" date="2019-09" db="EMBL/GenBank/DDBJ databases">
        <title>NBRP : Genome information of microbial organism related human and environment.</title>
        <authorList>
            <person name="Hattori M."/>
            <person name="Oshima K."/>
            <person name="Inaba H."/>
            <person name="Suda W."/>
            <person name="Sakamoto M."/>
            <person name="Iino T."/>
            <person name="Kitahara M."/>
            <person name="Oshida Y."/>
            <person name="Iida T."/>
            <person name="Kudo T."/>
            <person name="Itoh T."/>
            <person name="Ohkuma M."/>
        </authorList>
    </citation>
    <scope>NUCLEOTIDE SEQUENCE [LARGE SCALE GENOMIC DNA]</scope>
    <source>
        <strain evidence="2 3">Hi-2</strain>
    </source>
</reference>
<accession>A0A5A7MN17</accession>
<feature type="domain" description="Putative DNA-binding" evidence="1">
    <location>
        <begin position="13"/>
        <end position="105"/>
    </location>
</feature>
<sequence>MPASPDKITLAGIQSAFADALSGRGDTALAPHIKPMPGVPTDVQLDIYRNNVHAALARSTEGLYPAVAKLVGEEFFHHMMRDYIQRFPPQHGRMVDYGHELPDFLESYPPVANLRYLADVARLELASYLAYRAPDHTPFDPAQLAGLSPQEVAALRFDFVPSLTLLASPWPILDIYRLAMASEGEEPPAPEMDNNPARLLILRSQDEVDMIPLPYGDFSFLMSLQTGANLEDAAAGATASQSDFDLSSTLAQAFSAGVFSTAR</sequence>
<organism evidence="2 3">
    <name type="scientific">Iodidimonas gelatinilytica</name>
    <dbReference type="NCBI Taxonomy" id="1236966"/>
    <lineage>
        <taxon>Bacteria</taxon>
        <taxon>Pseudomonadati</taxon>
        <taxon>Pseudomonadota</taxon>
        <taxon>Alphaproteobacteria</taxon>
        <taxon>Iodidimonadales</taxon>
        <taxon>Iodidimonadaceae</taxon>
        <taxon>Iodidimonas</taxon>
    </lineage>
</organism>
<dbReference type="InterPro" id="IPR018640">
    <property type="entry name" value="DUF2063"/>
</dbReference>
<dbReference type="Gene3D" id="1.10.150.690">
    <property type="entry name" value="DUF2063"/>
    <property type="match status" value="1"/>
</dbReference>
<evidence type="ECO:0000313" key="2">
    <source>
        <dbReference type="EMBL" id="GEQ97370.1"/>
    </source>
</evidence>
<comment type="caution">
    <text evidence="2">The sequence shown here is derived from an EMBL/GenBank/DDBJ whole genome shotgun (WGS) entry which is preliminary data.</text>
</comment>
<name>A0A5A7MN17_9PROT</name>
<proteinExistence type="predicted"/>